<evidence type="ECO:0000259" key="2">
    <source>
        <dbReference type="Pfam" id="PF07137"/>
    </source>
</evidence>
<dbReference type="SUPFAM" id="SSF50814">
    <property type="entry name" value="Lipocalins"/>
    <property type="match status" value="1"/>
</dbReference>
<dbReference type="Gene3D" id="2.40.128.20">
    <property type="match status" value="1"/>
</dbReference>
<dbReference type="GO" id="GO:0046422">
    <property type="term" value="F:violaxanthin de-epoxidase activity"/>
    <property type="evidence" value="ECO:0007669"/>
    <property type="project" value="InterPro"/>
</dbReference>
<evidence type="ECO:0000313" key="3">
    <source>
        <dbReference type="EMBL" id="CAD9281504.1"/>
    </source>
</evidence>
<dbReference type="AlphaFoldDB" id="A0A7S1UXP5"/>
<gene>
    <name evidence="3" type="ORF">GOCE00092_LOCUS10414</name>
</gene>
<dbReference type="InterPro" id="IPR010788">
    <property type="entry name" value="VDE_dom"/>
</dbReference>
<evidence type="ECO:0000256" key="1">
    <source>
        <dbReference type="SAM" id="SignalP"/>
    </source>
</evidence>
<sequence length="431" mass="47765">MMKLSSFLLLFLIGPDHTESFANTRHRASISAPLISETTQYLFSRNNNDLHDDGLPQKRGFEHTLRSFAFGLALSFASWNTALPEAAAPPPAMAADGAQIATCLFKKCQLPLAKCIANPKCLANVICINTCNDKEDETGCQIQCGDLFENDVVGEFNKCAVSDMDCVPRKLDDGSYPIPSEGNLVSKFDTSFFNGRLYITAGQNPLFDIFPCQVHFFTETKPGTFFGKLNWRIEEPDGEFFSREALQRFVQDPAEPAHLLNHDNEYLHYQDDWYIVDAAYDKNPEGVPPFAFVYYRGSNDAWDGYGGAVVYTRAAKLPTSLIPRLRTAAAKVGMDFDKDFALTDNTCPVQSTEEKLLLRERFAGNVALQTEKQAQALATRVRGTASNGAKAQKLFIESQLGDAGKAFEELSDSVLEFEREATSAAKTTNSR</sequence>
<dbReference type="InterPro" id="IPR044682">
    <property type="entry name" value="VDE"/>
</dbReference>
<dbReference type="Pfam" id="PF07137">
    <property type="entry name" value="VDE"/>
    <property type="match status" value="1"/>
</dbReference>
<accession>A0A7S1UXP5</accession>
<dbReference type="InterPro" id="IPR012674">
    <property type="entry name" value="Calycin"/>
</dbReference>
<feature type="chain" id="PRO_5031276080" description="VDE lipocalin domain-containing protein" evidence="1">
    <location>
        <begin position="21"/>
        <end position="431"/>
    </location>
</feature>
<protein>
    <recommendedName>
        <fullName evidence="2">VDE lipocalin domain-containing protein</fullName>
    </recommendedName>
</protein>
<dbReference type="GO" id="GO:0010028">
    <property type="term" value="P:xanthophyll cycle"/>
    <property type="evidence" value="ECO:0007669"/>
    <property type="project" value="InterPro"/>
</dbReference>
<dbReference type="PANTHER" id="PTHR33970">
    <property type="entry name" value="VIOLAXANTHIN DE-EPOXIDASE, CHLOROPLASTIC-RELATED"/>
    <property type="match status" value="1"/>
</dbReference>
<feature type="signal peptide" evidence="1">
    <location>
        <begin position="1"/>
        <end position="20"/>
    </location>
</feature>
<name>A0A7S1UXP5_9STRA</name>
<proteinExistence type="predicted"/>
<keyword evidence="1" id="KW-0732">Signal</keyword>
<organism evidence="3">
    <name type="scientific">Grammatophora oceanica</name>
    <dbReference type="NCBI Taxonomy" id="210454"/>
    <lineage>
        <taxon>Eukaryota</taxon>
        <taxon>Sar</taxon>
        <taxon>Stramenopiles</taxon>
        <taxon>Ochrophyta</taxon>
        <taxon>Bacillariophyta</taxon>
        <taxon>Fragilariophyceae</taxon>
        <taxon>Fragilariophycidae</taxon>
        <taxon>Rhabdonematales</taxon>
        <taxon>Grammatophoraceae</taxon>
        <taxon>Grammatophora</taxon>
    </lineage>
</organism>
<dbReference type="PANTHER" id="PTHR33970:SF1">
    <property type="entry name" value="VIOLAXANTHIN DE-EPOXIDASE, CHLOROPLASTIC"/>
    <property type="match status" value="1"/>
</dbReference>
<dbReference type="EMBL" id="HBGK01020437">
    <property type="protein sequence ID" value="CAD9281504.1"/>
    <property type="molecule type" value="Transcribed_RNA"/>
</dbReference>
<feature type="domain" description="VDE lipocalin" evidence="2">
    <location>
        <begin position="102"/>
        <end position="345"/>
    </location>
</feature>
<reference evidence="3" key="1">
    <citation type="submission" date="2021-01" db="EMBL/GenBank/DDBJ databases">
        <authorList>
            <person name="Corre E."/>
            <person name="Pelletier E."/>
            <person name="Niang G."/>
            <person name="Scheremetjew M."/>
            <person name="Finn R."/>
            <person name="Kale V."/>
            <person name="Holt S."/>
            <person name="Cochrane G."/>
            <person name="Meng A."/>
            <person name="Brown T."/>
            <person name="Cohen L."/>
        </authorList>
    </citation>
    <scope>NUCLEOTIDE SEQUENCE</scope>
    <source>
        <strain evidence="3">CCMP 410</strain>
    </source>
</reference>